<accession>A0A6I5RUH4</accession>
<evidence type="ECO:0000313" key="1">
    <source>
        <dbReference type="EMBL" id="NES11844.1"/>
    </source>
</evidence>
<dbReference type="GO" id="GO:0016811">
    <property type="term" value="F:hydrolase activity, acting on carbon-nitrogen (but not peptide) bonds, in linear amides"/>
    <property type="evidence" value="ECO:0007669"/>
    <property type="project" value="TreeGrafter"/>
</dbReference>
<dbReference type="EMBL" id="JAAHBT010000330">
    <property type="protein sequence ID" value="NES11844.1"/>
    <property type="molecule type" value="Genomic_DNA"/>
</dbReference>
<evidence type="ECO:0000313" key="2">
    <source>
        <dbReference type="Proteomes" id="UP000471751"/>
    </source>
</evidence>
<comment type="caution">
    <text evidence="1">The sequence shown here is derived from an EMBL/GenBank/DDBJ whole genome shotgun (WGS) entry which is preliminary data.</text>
</comment>
<dbReference type="InterPro" id="IPR024078">
    <property type="entry name" value="LmbE-like_dom_sf"/>
</dbReference>
<protein>
    <submittedName>
        <fullName evidence="1">4-oxalmesaconate hydratase</fullName>
        <ecNumber evidence="1">4.2.1.83</ecNumber>
    </submittedName>
</protein>
<dbReference type="GO" id="GO:0047584">
    <property type="term" value="F:4-oxalmesaconate hydratase activity"/>
    <property type="evidence" value="ECO:0007669"/>
    <property type="project" value="UniProtKB-EC"/>
</dbReference>
<keyword evidence="1" id="KW-0456">Lyase</keyword>
<dbReference type="SUPFAM" id="SSF102588">
    <property type="entry name" value="LmbE-like"/>
    <property type="match status" value="1"/>
</dbReference>
<dbReference type="InterPro" id="IPR003737">
    <property type="entry name" value="GlcNAc_PI_deacetylase-related"/>
</dbReference>
<dbReference type="RefSeq" id="WP_163939729.1">
    <property type="nucleotide sequence ID" value="NZ_BMQU01000002.1"/>
</dbReference>
<name>A0A6I5RUH4_9PSED</name>
<organism evidence="1 2">
    <name type="scientific">Pseudomonas laurentiana</name>
    <dbReference type="NCBI Taxonomy" id="2364649"/>
    <lineage>
        <taxon>Bacteria</taxon>
        <taxon>Pseudomonadati</taxon>
        <taxon>Pseudomonadota</taxon>
        <taxon>Gammaproteobacteria</taxon>
        <taxon>Pseudomonadales</taxon>
        <taxon>Pseudomonadaceae</taxon>
        <taxon>Pseudomonas</taxon>
    </lineage>
</organism>
<reference evidence="1 2" key="1">
    <citation type="submission" date="2020-02" db="EMBL/GenBank/DDBJ databases">
        <title>Broccoli isolated Pseudomonas sp.</title>
        <authorList>
            <person name="Fujikawa T."/>
            <person name="Sawada H."/>
        </authorList>
    </citation>
    <scope>NUCLEOTIDE SEQUENCE [LARGE SCALE GENOMIC DNA]</scope>
    <source>
        <strain evidence="1 2">JCM 32154</strain>
    </source>
</reference>
<dbReference type="Proteomes" id="UP000471751">
    <property type="component" value="Unassembled WGS sequence"/>
</dbReference>
<keyword evidence="2" id="KW-1185">Reference proteome</keyword>
<gene>
    <name evidence="1" type="primary">galB</name>
    <name evidence="1" type="ORF">G3O07_22270</name>
</gene>
<dbReference type="Gene3D" id="3.40.50.10320">
    <property type="entry name" value="LmbE-like"/>
    <property type="match status" value="1"/>
</dbReference>
<dbReference type="PANTHER" id="PTHR12993">
    <property type="entry name" value="N-ACETYLGLUCOSAMINYL-PHOSPHATIDYLINOSITOL DE-N-ACETYLASE-RELATED"/>
    <property type="match status" value="1"/>
</dbReference>
<dbReference type="PANTHER" id="PTHR12993:SF29">
    <property type="entry name" value="BLR3841 PROTEIN"/>
    <property type="match status" value="1"/>
</dbReference>
<dbReference type="Pfam" id="PF02585">
    <property type="entry name" value="PIG-L"/>
    <property type="match status" value="1"/>
</dbReference>
<proteinExistence type="predicted"/>
<dbReference type="AlphaFoldDB" id="A0A6I5RUH4"/>
<sequence>MIDVQKTALIVSAHSADFVWRAGGAIALHAAHGYAVHIVCLSMGERGESAKLWRKGDMTEERVKAVRRDEALAAAEVLGASVEFFDIGDYPMRADNDTLFRLADVFRRLQPAFVLSHSLKDPYNYDHPLAMNLTQEARIIAQAEGYNPGEKILGAPPVYSFEPHQPEQCEWRPDVFLDITEVWDKKYAAIQCMAGQEHLWEYYTRVALQRGVQAKRNVGITSSRNIVYAEGYQSLFPRVTEHLA</sequence>
<dbReference type="EC" id="4.2.1.83" evidence="1"/>